<evidence type="ECO:0000313" key="2">
    <source>
        <dbReference type="EMBL" id="KIF82415.1"/>
    </source>
</evidence>
<accession>A0A0C2BMG0</accession>
<dbReference type="InterPro" id="IPR003959">
    <property type="entry name" value="ATPase_AAA_core"/>
</dbReference>
<evidence type="ECO:0000259" key="1">
    <source>
        <dbReference type="Pfam" id="PF13304"/>
    </source>
</evidence>
<sequence>MVHYRRAVRNTQADDLIRVKAGEVMNRDYTAFHNVEYQRAGRRSMGVTTNGLTYAALSMSAGEQRVFRILEAVFSAPNYALILIDEIDLFLHQDALQRLLGILDEHCRQKHKQLVMTTHFPPVAKMYANVAITTLHRTQSRTVFWNGYSSAALRYITGIQEKPLSIFVEDDVAEAIVSQIALELRLRPFVQIEHFGAASNAFKVGAGIVLANRSLQHVLIIMDGDDQATKKERRNKVASELTGTEPARIPQRKELLAAIRPFKPRGVMSPEQTLHRMLHTLQPHGFDQEDQDLLNIAHGVNNVPERHGFVTGIIDLTGETRTVALAKLVKLAAKAPMWQRYTSLVRLALMQRRATLNIDPA</sequence>
<dbReference type="InterPro" id="IPR051396">
    <property type="entry name" value="Bact_Antivir_Def_Nuclease"/>
</dbReference>
<dbReference type="Pfam" id="PF13304">
    <property type="entry name" value="AAA_21"/>
    <property type="match status" value="1"/>
</dbReference>
<dbReference type="Gene3D" id="3.40.50.300">
    <property type="entry name" value="P-loop containing nucleotide triphosphate hydrolases"/>
    <property type="match status" value="1"/>
</dbReference>
<dbReference type="GO" id="GO:0016887">
    <property type="term" value="F:ATP hydrolysis activity"/>
    <property type="evidence" value="ECO:0007669"/>
    <property type="project" value="InterPro"/>
</dbReference>
<feature type="domain" description="ATPase AAA-type core" evidence="1">
    <location>
        <begin position="54"/>
        <end position="119"/>
    </location>
</feature>
<keyword evidence="3" id="KW-1185">Reference proteome</keyword>
<dbReference type="Proteomes" id="UP000031572">
    <property type="component" value="Unassembled WGS sequence"/>
</dbReference>
<dbReference type="SUPFAM" id="SSF52540">
    <property type="entry name" value="P-loop containing nucleoside triphosphate hydrolases"/>
    <property type="match status" value="1"/>
</dbReference>
<organism evidence="2 3">
    <name type="scientific">Noviherbaspirillum autotrophicum</name>
    <dbReference type="NCBI Taxonomy" id="709839"/>
    <lineage>
        <taxon>Bacteria</taxon>
        <taxon>Pseudomonadati</taxon>
        <taxon>Pseudomonadota</taxon>
        <taxon>Betaproteobacteria</taxon>
        <taxon>Burkholderiales</taxon>
        <taxon>Oxalobacteraceae</taxon>
        <taxon>Noviherbaspirillum</taxon>
    </lineage>
</organism>
<dbReference type="AlphaFoldDB" id="A0A0C2BMG0"/>
<evidence type="ECO:0000313" key="3">
    <source>
        <dbReference type="Proteomes" id="UP000031572"/>
    </source>
</evidence>
<dbReference type="STRING" id="709839.TSA66_18905"/>
<proteinExistence type="predicted"/>
<dbReference type="EMBL" id="JWJG01000028">
    <property type="protein sequence ID" value="KIF82415.1"/>
    <property type="molecule type" value="Genomic_DNA"/>
</dbReference>
<name>A0A0C2BMG0_9BURK</name>
<dbReference type="PANTHER" id="PTHR43581:SF4">
    <property type="entry name" value="ATP_GTP PHOSPHATASE"/>
    <property type="match status" value="1"/>
</dbReference>
<reference evidence="2 3" key="1">
    <citation type="submission" date="2014-12" db="EMBL/GenBank/DDBJ databases">
        <title>Denitrispirillum autotrophicum gen. nov., sp. nov., Denitrifying, Facultatively Autotrophic Bacteria Isolated from Rice Paddy Soil.</title>
        <authorList>
            <person name="Ishii S."/>
            <person name="Ashida N."/>
            <person name="Ohno H."/>
            <person name="Otsuka S."/>
            <person name="Yokota A."/>
            <person name="Senoo K."/>
        </authorList>
    </citation>
    <scope>NUCLEOTIDE SEQUENCE [LARGE SCALE GENOMIC DNA]</scope>
    <source>
        <strain evidence="2 3">TSA66</strain>
    </source>
</reference>
<dbReference type="GO" id="GO:0005524">
    <property type="term" value="F:ATP binding"/>
    <property type="evidence" value="ECO:0007669"/>
    <property type="project" value="InterPro"/>
</dbReference>
<dbReference type="PANTHER" id="PTHR43581">
    <property type="entry name" value="ATP/GTP PHOSPHATASE"/>
    <property type="match status" value="1"/>
</dbReference>
<comment type="caution">
    <text evidence="2">The sequence shown here is derived from an EMBL/GenBank/DDBJ whole genome shotgun (WGS) entry which is preliminary data.</text>
</comment>
<dbReference type="CDD" id="cd00267">
    <property type="entry name" value="ABC_ATPase"/>
    <property type="match status" value="1"/>
</dbReference>
<gene>
    <name evidence="2" type="ORF">TSA66_18905</name>
</gene>
<dbReference type="InterPro" id="IPR027417">
    <property type="entry name" value="P-loop_NTPase"/>
</dbReference>
<protein>
    <recommendedName>
        <fullName evidence="1">ATPase AAA-type core domain-containing protein</fullName>
    </recommendedName>
</protein>